<evidence type="ECO:0000313" key="2">
    <source>
        <dbReference type="EMBL" id="SCX88386.1"/>
    </source>
</evidence>
<keyword evidence="1" id="KW-1133">Transmembrane helix</keyword>
<protein>
    <submittedName>
        <fullName evidence="2">Uncharacterized protein</fullName>
    </submittedName>
</protein>
<keyword evidence="3" id="KW-1185">Reference proteome</keyword>
<dbReference type="AlphaFoldDB" id="A0A1G5BE58"/>
<dbReference type="OrthoDB" id="2004450at2"/>
<keyword evidence="1" id="KW-0812">Transmembrane</keyword>
<dbReference type="RefSeq" id="WP_074461429.1">
    <property type="nucleotide sequence ID" value="NZ_FMUR01000004.1"/>
</dbReference>
<accession>A0A1G5BE58</accession>
<keyword evidence="1" id="KW-0472">Membrane</keyword>
<name>A0A1G5BE58_9FIRM</name>
<gene>
    <name evidence="2" type="ORF">SAMN02910451_00680</name>
</gene>
<dbReference type="Proteomes" id="UP000183047">
    <property type="component" value="Unassembled WGS sequence"/>
</dbReference>
<reference evidence="3" key="1">
    <citation type="submission" date="2016-10" db="EMBL/GenBank/DDBJ databases">
        <authorList>
            <person name="Varghese N."/>
            <person name="Submissions S."/>
        </authorList>
    </citation>
    <scope>NUCLEOTIDE SEQUENCE [LARGE SCALE GENOMIC DNA]</scope>
    <source>
        <strain evidence="3">XBD2006</strain>
    </source>
</reference>
<sequence length="94" mass="10528">MWIMRFLLKILVLPLLLAVDAATLITKVSIYVGCYVVGFAVWLCGIFCILSIIFKMIPCAIFFAAILIVMFACLFAAANIQLFLESAHRVLKRV</sequence>
<organism evidence="2 3">
    <name type="scientific">Butyrivibrio hungatei</name>
    <dbReference type="NCBI Taxonomy" id="185008"/>
    <lineage>
        <taxon>Bacteria</taxon>
        <taxon>Bacillati</taxon>
        <taxon>Bacillota</taxon>
        <taxon>Clostridia</taxon>
        <taxon>Lachnospirales</taxon>
        <taxon>Lachnospiraceae</taxon>
        <taxon>Butyrivibrio</taxon>
    </lineage>
</organism>
<dbReference type="EMBL" id="FMUR01000004">
    <property type="protein sequence ID" value="SCX88386.1"/>
    <property type="molecule type" value="Genomic_DNA"/>
</dbReference>
<evidence type="ECO:0000256" key="1">
    <source>
        <dbReference type="SAM" id="Phobius"/>
    </source>
</evidence>
<proteinExistence type="predicted"/>
<evidence type="ECO:0000313" key="3">
    <source>
        <dbReference type="Proteomes" id="UP000183047"/>
    </source>
</evidence>
<feature type="transmembrane region" description="Helical" evidence="1">
    <location>
        <begin position="61"/>
        <end position="84"/>
    </location>
</feature>
<feature type="transmembrane region" description="Helical" evidence="1">
    <location>
        <begin position="31"/>
        <end position="54"/>
    </location>
</feature>